<dbReference type="GO" id="GO:0008375">
    <property type="term" value="F:acetylglucosaminyltransferase activity"/>
    <property type="evidence" value="ECO:0007669"/>
    <property type="project" value="TreeGrafter"/>
</dbReference>
<dbReference type="Pfam" id="PF04666">
    <property type="entry name" value="MGAT4_cons"/>
    <property type="match status" value="1"/>
</dbReference>
<comment type="caution">
    <text evidence="2">The sequence shown here is derived from an EMBL/GenBank/DDBJ whole genome shotgun (WGS) entry which is preliminary data.</text>
</comment>
<dbReference type="PANTHER" id="PTHR12062">
    <property type="entry name" value="N-ACETYLGLUCOSAMINYLTRANSFERASE VI"/>
    <property type="match status" value="1"/>
</dbReference>
<gene>
    <name evidence="2" type="primary">MGAT4C_6</name>
    <name evidence="2" type="ORF">OS493_026883</name>
</gene>
<feature type="domain" description="MGAT4 conserved region" evidence="1">
    <location>
        <begin position="2"/>
        <end position="107"/>
    </location>
</feature>
<evidence type="ECO:0000259" key="1">
    <source>
        <dbReference type="Pfam" id="PF04666"/>
    </source>
</evidence>
<protein>
    <submittedName>
        <fullName evidence="2">Alpha-1,3-mannosyl-glycoprotein 4-beta-N-acetylglucosaminyltransferase C</fullName>
    </submittedName>
</protein>
<name>A0A9W9Z9W8_9CNID</name>
<evidence type="ECO:0000313" key="3">
    <source>
        <dbReference type="Proteomes" id="UP001163046"/>
    </source>
</evidence>
<dbReference type="GO" id="GO:0006487">
    <property type="term" value="P:protein N-linked glycosylation"/>
    <property type="evidence" value="ECO:0007669"/>
    <property type="project" value="TreeGrafter"/>
</dbReference>
<keyword evidence="3" id="KW-1185">Reference proteome</keyword>
<dbReference type="InterPro" id="IPR057279">
    <property type="entry name" value="MGAT4"/>
</dbReference>
<proteinExistence type="predicted"/>
<dbReference type="AlphaFoldDB" id="A0A9W9Z9W8"/>
<reference evidence="2" key="1">
    <citation type="submission" date="2023-01" db="EMBL/GenBank/DDBJ databases">
        <title>Genome assembly of the deep-sea coral Lophelia pertusa.</title>
        <authorList>
            <person name="Herrera S."/>
            <person name="Cordes E."/>
        </authorList>
    </citation>
    <scope>NUCLEOTIDE SEQUENCE</scope>
    <source>
        <strain evidence="2">USNM1676648</strain>
        <tissue evidence="2">Polyp</tissue>
    </source>
</reference>
<dbReference type="Proteomes" id="UP001163046">
    <property type="component" value="Unassembled WGS sequence"/>
</dbReference>
<dbReference type="InterPro" id="IPR006759">
    <property type="entry name" value="Glyco_transf_54"/>
</dbReference>
<dbReference type="OrthoDB" id="2016523at2759"/>
<dbReference type="PANTHER" id="PTHR12062:SF33">
    <property type="entry name" value="ALPHA-1,6-MANNOSYL-GLYCOPROTEIN 4-BETA-N-ACETYLGLUCOSAMINYLTRANSFERASE-LIKE"/>
    <property type="match status" value="1"/>
</dbReference>
<dbReference type="EMBL" id="MU826373">
    <property type="protein sequence ID" value="KAJ7377747.1"/>
    <property type="molecule type" value="Genomic_DNA"/>
</dbReference>
<accession>A0A9W9Z9W8</accession>
<evidence type="ECO:0000313" key="2">
    <source>
        <dbReference type="EMBL" id="KAJ7377747.1"/>
    </source>
</evidence>
<organism evidence="2 3">
    <name type="scientific">Desmophyllum pertusum</name>
    <dbReference type="NCBI Taxonomy" id="174260"/>
    <lineage>
        <taxon>Eukaryota</taxon>
        <taxon>Metazoa</taxon>
        <taxon>Cnidaria</taxon>
        <taxon>Anthozoa</taxon>
        <taxon>Hexacorallia</taxon>
        <taxon>Scleractinia</taxon>
        <taxon>Caryophylliina</taxon>
        <taxon>Caryophylliidae</taxon>
        <taxon>Desmophyllum</taxon>
    </lineage>
</organism>
<sequence>MSQKETRHFIVVFLADFDETLKMATANTLSELFQKEIEEDFLHVIEAFPQYYPKLLKLKVKFGDSQNRTKWRSKQNIDFAFLMCYCQDLSHHYLHVEDDVIASPSFFWKAE</sequence>